<dbReference type="EMBL" id="JBBPCC010000008">
    <property type="protein sequence ID" value="MEK8128977.1"/>
    <property type="molecule type" value="Genomic_DNA"/>
</dbReference>
<evidence type="ECO:0000259" key="5">
    <source>
        <dbReference type="Pfam" id="PF13180"/>
    </source>
</evidence>
<accession>A0ABU9DJD3</accession>
<organism evidence="6 7">
    <name type="scientific">Paenibacillus filicis</name>
    <dbReference type="NCBI Taxonomy" id="669464"/>
    <lineage>
        <taxon>Bacteria</taxon>
        <taxon>Bacillati</taxon>
        <taxon>Bacillota</taxon>
        <taxon>Bacilli</taxon>
        <taxon>Bacillales</taxon>
        <taxon>Paenibacillaceae</taxon>
        <taxon>Paenibacillus</taxon>
    </lineage>
</organism>
<dbReference type="SUPFAM" id="SSF50494">
    <property type="entry name" value="Trypsin-like serine proteases"/>
    <property type="match status" value="1"/>
</dbReference>
<gene>
    <name evidence="6" type="ORF">WMW72_13820</name>
</gene>
<dbReference type="RefSeq" id="WP_341416075.1">
    <property type="nucleotide sequence ID" value="NZ_JBBPCC010000008.1"/>
</dbReference>
<keyword evidence="4" id="KW-0720">Serine protease</keyword>
<comment type="similarity">
    <text evidence="1">Belongs to the peptidase S1C family.</text>
</comment>
<name>A0ABU9DJD3_9BACL</name>
<keyword evidence="3" id="KW-0378">Hydrolase</keyword>
<dbReference type="Pfam" id="PF13180">
    <property type="entry name" value="PDZ_2"/>
    <property type="match status" value="1"/>
</dbReference>
<evidence type="ECO:0000256" key="4">
    <source>
        <dbReference type="ARBA" id="ARBA00022825"/>
    </source>
</evidence>
<dbReference type="Pfam" id="PF13365">
    <property type="entry name" value="Trypsin_2"/>
    <property type="match status" value="1"/>
</dbReference>
<evidence type="ECO:0000313" key="6">
    <source>
        <dbReference type="EMBL" id="MEK8128977.1"/>
    </source>
</evidence>
<dbReference type="InterPro" id="IPR001478">
    <property type="entry name" value="PDZ"/>
</dbReference>
<reference evidence="6 7" key="1">
    <citation type="submission" date="2024-04" db="EMBL/GenBank/DDBJ databases">
        <title>draft genome sequnece of Paenibacillus filicis.</title>
        <authorList>
            <person name="Kim D.-U."/>
        </authorList>
    </citation>
    <scope>NUCLEOTIDE SEQUENCE [LARGE SCALE GENOMIC DNA]</scope>
    <source>
        <strain evidence="6 7">KACC14197</strain>
    </source>
</reference>
<dbReference type="InterPro" id="IPR043504">
    <property type="entry name" value="Peptidase_S1_PA_chymotrypsin"/>
</dbReference>
<dbReference type="Gene3D" id="2.30.42.10">
    <property type="match status" value="1"/>
</dbReference>
<dbReference type="Proteomes" id="UP001469365">
    <property type="component" value="Unassembled WGS sequence"/>
</dbReference>
<dbReference type="Gene3D" id="2.40.10.10">
    <property type="entry name" value="Trypsin-like serine proteases"/>
    <property type="match status" value="2"/>
</dbReference>
<dbReference type="InterPro" id="IPR051201">
    <property type="entry name" value="Chloro_Bact_Ser_Proteases"/>
</dbReference>
<keyword evidence="7" id="KW-1185">Reference proteome</keyword>
<evidence type="ECO:0000256" key="3">
    <source>
        <dbReference type="ARBA" id="ARBA00022801"/>
    </source>
</evidence>
<dbReference type="InterPro" id="IPR036034">
    <property type="entry name" value="PDZ_sf"/>
</dbReference>
<comment type="caution">
    <text evidence="6">The sequence shown here is derived from an EMBL/GenBank/DDBJ whole genome shotgun (WGS) entry which is preliminary data.</text>
</comment>
<evidence type="ECO:0000256" key="1">
    <source>
        <dbReference type="ARBA" id="ARBA00010541"/>
    </source>
</evidence>
<feature type="domain" description="PDZ" evidence="5">
    <location>
        <begin position="330"/>
        <end position="423"/>
    </location>
</feature>
<sequence>MSLFDDDFYSTKMSPREAWRLPKRGPFGLGKLPRWAVPAGGGALAVIVLLALYSGGVGAGAAPEAVPAMAGWSAGAGGSGPGKAGASSFPAAGASSGAGEKQMSDTVVGAAAKVWPAVVSILGSGVAGAEGGKGPASGQGPMGMGSGVMFSRSGDKVRIVTNNHVVEGFSQLDVIMLTGEKRKATLLGRDQITDLAVLEIDGSGIKQLAEFGDSDSLQPGETAIAVGNPLGVGFAPTVTKGIISWPKQTIPVALGREGELDWEMEVIQTDAAINHGNSGGALLNLDGKVVGINTLKVAGSGVEGLGFAIPINQAKSVIELLIKDHKVKRPYIGVVTQNLQAFKGVDELKLPQDVKQGVLVIEASGPAKSAGLKGSDVIVELDGKAVDSTLSLRKYIYGAKKIGDKLAITYYRAGKKQTVTVTLEELKDR</sequence>
<dbReference type="PRINTS" id="PR00834">
    <property type="entry name" value="PROTEASES2C"/>
</dbReference>
<evidence type="ECO:0000313" key="7">
    <source>
        <dbReference type="Proteomes" id="UP001469365"/>
    </source>
</evidence>
<dbReference type="SUPFAM" id="SSF50156">
    <property type="entry name" value="PDZ domain-like"/>
    <property type="match status" value="1"/>
</dbReference>
<dbReference type="InterPro" id="IPR001940">
    <property type="entry name" value="Peptidase_S1C"/>
</dbReference>
<dbReference type="PANTHER" id="PTHR43343:SF3">
    <property type="entry name" value="PROTEASE DO-LIKE 8, CHLOROPLASTIC"/>
    <property type="match status" value="1"/>
</dbReference>
<proteinExistence type="inferred from homology"/>
<keyword evidence="2" id="KW-0645">Protease</keyword>
<dbReference type="InterPro" id="IPR009003">
    <property type="entry name" value="Peptidase_S1_PA"/>
</dbReference>
<dbReference type="PANTHER" id="PTHR43343">
    <property type="entry name" value="PEPTIDASE S12"/>
    <property type="match status" value="1"/>
</dbReference>
<evidence type="ECO:0000256" key="2">
    <source>
        <dbReference type="ARBA" id="ARBA00022670"/>
    </source>
</evidence>
<protein>
    <submittedName>
        <fullName evidence="6">Trypsin-like peptidase domain-containing protein</fullName>
    </submittedName>
</protein>